<feature type="chain" id="PRO_5024351273" evidence="1">
    <location>
        <begin position="21"/>
        <end position="213"/>
    </location>
</feature>
<organism evidence="3 4">
    <name type="scientific">Dyadobacter luticola</name>
    <dbReference type="NCBI Taxonomy" id="1979387"/>
    <lineage>
        <taxon>Bacteria</taxon>
        <taxon>Pseudomonadati</taxon>
        <taxon>Bacteroidota</taxon>
        <taxon>Cytophagia</taxon>
        <taxon>Cytophagales</taxon>
        <taxon>Spirosomataceae</taxon>
        <taxon>Dyadobacter</taxon>
    </lineage>
</organism>
<comment type="caution">
    <text evidence="3">The sequence shown here is derived from an EMBL/GenBank/DDBJ whole genome shotgun (WGS) entry which is preliminary data.</text>
</comment>
<dbReference type="EMBL" id="VCEJ01000005">
    <property type="protein sequence ID" value="TLU99421.1"/>
    <property type="molecule type" value="Genomic_DNA"/>
</dbReference>
<evidence type="ECO:0000313" key="4">
    <source>
        <dbReference type="Proteomes" id="UP000306402"/>
    </source>
</evidence>
<reference evidence="3 4" key="1">
    <citation type="submission" date="2019-05" db="EMBL/GenBank/DDBJ databases">
        <authorList>
            <person name="Qu J.-H."/>
        </authorList>
    </citation>
    <scope>NUCLEOTIDE SEQUENCE [LARGE SCALE GENOMIC DNA]</scope>
    <source>
        <strain evidence="3 4">T17</strain>
    </source>
</reference>
<feature type="signal peptide" evidence="1">
    <location>
        <begin position="1"/>
        <end position="20"/>
    </location>
</feature>
<dbReference type="Proteomes" id="UP000306402">
    <property type="component" value="Unassembled WGS sequence"/>
</dbReference>
<dbReference type="AlphaFoldDB" id="A0A5R9KT27"/>
<protein>
    <submittedName>
        <fullName evidence="3">PorT family protein</fullName>
    </submittedName>
</protein>
<dbReference type="InterPro" id="IPR025665">
    <property type="entry name" value="Beta-barrel_OMP_2"/>
</dbReference>
<evidence type="ECO:0000313" key="3">
    <source>
        <dbReference type="EMBL" id="TLU99421.1"/>
    </source>
</evidence>
<dbReference type="Gene3D" id="2.40.160.20">
    <property type="match status" value="1"/>
</dbReference>
<evidence type="ECO:0000259" key="2">
    <source>
        <dbReference type="Pfam" id="PF13568"/>
    </source>
</evidence>
<accession>A0A5R9KT27</accession>
<dbReference type="SUPFAM" id="SSF56925">
    <property type="entry name" value="OMPA-like"/>
    <property type="match status" value="1"/>
</dbReference>
<feature type="domain" description="Outer membrane protein beta-barrel" evidence="2">
    <location>
        <begin position="20"/>
        <end position="178"/>
    </location>
</feature>
<proteinExistence type="predicted"/>
<keyword evidence="1" id="KW-0732">Signal</keyword>
<sequence length="213" mass="23372">MKNCIILLLAVTLFVSQAEAQENVSIGPKVGVSIANFRGDVNNTDWKAGLTVGGFYNYSSESGFGFSGELLFTQLGAQVNNKSNNVNLNYIQAPLLATFFFGKYGQSVRPKIFLGPNLNFLVGARDKDGNNINGNSNNRIYSPFDLGLTFGAGINFRLHDKVWLNFDARYGLGLLDVTRVDNSNIKNNNWGINAGVSFPLGTYNKNTGRLRTR</sequence>
<dbReference type="OrthoDB" id="1121752at2"/>
<dbReference type="InterPro" id="IPR011250">
    <property type="entry name" value="OMP/PagP_B-barrel"/>
</dbReference>
<evidence type="ECO:0000256" key="1">
    <source>
        <dbReference type="SAM" id="SignalP"/>
    </source>
</evidence>
<gene>
    <name evidence="3" type="ORF">FEN17_22960</name>
</gene>
<name>A0A5R9KT27_9BACT</name>
<keyword evidence="4" id="KW-1185">Reference proteome</keyword>
<dbReference type="Pfam" id="PF13568">
    <property type="entry name" value="OMP_b-brl_2"/>
    <property type="match status" value="1"/>
</dbReference>
<dbReference type="RefSeq" id="WP_138367711.1">
    <property type="nucleotide sequence ID" value="NZ_VCEJ01000005.1"/>
</dbReference>